<dbReference type="GO" id="GO:0003677">
    <property type="term" value="F:DNA binding"/>
    <property type="evidence" value="ECO:0007669"/>
    <property type="project" value="InterPro"/>
</dbReference>
<dbReference type="Gene3D" id="3.40.50.10110">
    <property type="entry name" value="DNA polymerase III subunit chi"/>
    <property type="match status" value="1"/>
</dbReference>
<dbReference type="AlphaFoldDB" id="A0A382Z5J1"/>
<dbReference type="PANTHER" id="PTHR38767:SF1">
    <property type="entry name" value="DNA POLYMERASE III SUBUNIT CHI"/>
    <property type="match status" value="1"/>
</dbReference>
<name>A0A382Z5J1_9ZZZZ</name>
<sequence length="64" mass="7022">MPQVIFYQLTSSDNGVAGRASEVIASAFANKQKISVLCDTQAQAEEVDELLWQLPADRFVPPNL</sequence>
<dbReference type="InterPro" id="IPR007459">
    <property type="entry name" value="DNA_pol3_chi"/>
</dbReference>
<organism evidence="1">
    <name type="scientific">marine metagenome</name>
    <dbReference type="NCBI Taxonomy" id="408172"/>
    <lineage>
        <taxon>unclassified sequences</taxon>
        <taxon>metagenomes</taxon>
        <taxon>ecological metagenomes</taxon>
    </lineage>
</organism>
<evidence type="ECO:0008006" key="2">
    <source>
        <dbReference type="Google" id="ProtNLM"/>
    </source>
</evidence>
<feature type="non-terminal residue" evidence="1">
    <location>
        <position position="64"/>
    </location>
</feature>
<dbReference type="GO" id="GO:0032298">
    <property type="term" value="P:positive regulation of DNA-templated DNA replication initiation"/>
    <property type="evidence" value="ECO:0007669"/>
    <property type="project" value="TreeGrafter"/>
</dbReference>
<dbReference type="InterPro" id="IPR036768">
    <property type="entry name" value="PolIII_chi_sf"/>
</dbReference>
<dbReference type="PANTHER" id="PTHR38767">
    <property type="entry name" value="DNA POLYMERASE III SUBUNIT CHI"/>
    <property type="match status" value="1"/>
</dbReference>
<proteinExistence type="predicted"/>
<accession>A0A382Z5J1</accession>
<dbReference type="Pfam" id="PF04364">
    <property type="entry name" value="DNA_pol3_chi"/>
    <property type="match status" value="1"/>
</dbReference>
<reference evidence="1" key="1">
    <citation type="submission" date="2018-05" db="EMBL/GenBank/DDBJ databases">
        <authorList>
            <person name="Lanie J.A."/>
            <person name="Ng W.-L."/>
            <person name="Kazmierczak K.M."/>
            <person name="Andrzejewski T.M."/>
            <person name="Davidsen T.M."/>
            <person name="Wayne K.J."/>
            <person name="Tettelin H."/>
            <person name="Glass J.I."/>
            <person name="Rusch D."/>
            <person name="Podicherti R."/>
            <person name="Tsui H.-C.T."/>
            <person name="Winkler M.E."/>
        </authorList>
    </citation>
    <scope>NUCLEOTIDE SEQUENCE</scope>
</reference>
<evidence type="ECO:0000313" key="1">
    <source>
        <dbReference type="EMBL" id="SVD90733.1"/>
    </source>
</evidence>
<dbReference type="EMBL" id="UINC01181171">
    <property type="protein sequence ID" value="SVD90733.1"/>
    <property type="molecule type" value="Genomic_DNA"/>
</dbReference>
<dbReference type="GO" id="GO:0003887">
    <property type="term" value="F:DNA-directed DNA polymerase activity"/>
    <property type="evidence" value="ECO:0007669"/>
    <property type="project" value="InterPro"/>
</dbReference>
<dbReference type="GO" id="GO:0006260">
    <property type="term" value="P:DNA replication"/>
    <property type="evidence" value="ECO:0007669"/>
    <property type="project" value="InterPro"/>
</dbReference>
<gene>
    <name evidence="1" type="ORF">METZ01_LOCUS443587</name>
</gene>
<dbReference type="SUPFAM" id="SSF102400">
    <property type="entry name" value="DNA polymerase III chi subunit"/>
    <property type="match status" value="1"/>
</dbReference>
<protein>
    <recommendedName>
        <fullName evidence="2">DNA polymerase III subunit chi</fullName>
    </recommendedName>
</protein>